<dbReference type="HAMAP" id="MF_00599">
    <property type="entry name" value="FtsB"/>
    <property type="match status" value="1"/>
</dbReference>
<evidence type="ECO:0000256" key="5">
    <source>
        <dbReference type="ARBA" id="ARBA00023136"/>
    </source>
</evidence>
<dbReference type="NCBIfam" id="NF002058">
    <property type="entry name" value="PRK00888.1"/>
    <property type="match status" value="1"/>
</dbReference>
<dbReference type="PANTHER" id="PTHR37485:SF1">
    <property type="entry name" value="CELL DIVISION PROTEIN FTSB"/>
    <property type="match status" value="1"/>
</dbReference>
<dbReference type="EMBL" id="SGXC01000002">
    <property type="protein sequence ID" value="RZS81499.1"/>
    <property type="molecule type" value="Genomic_DNA"/>
</dbReference>
<dbReference type="Pfam" id="PF04977">
    <property type="entry name" value="DivIC"/>
    <property type="match status" value="1"/>
</dbReference>
<feature type="topological domain" description="Cytoplasmic" evidence="7">
    <location>
        <begin position="1"/>
        <end position="3"/>
    </location>
</feature>
<evidence type="ECO:0000256" key="7">
    <source>
        <dbReference type="HAMAP-Rule" id="MF_00599"/>
    </source>
</evidence>
<gene>
    <name evidence="7" type="primary">ftsB</name>
    <name evidence="9" type="ORF">EV675_4123</name>
</gene>
<evidence type="ECO:0000256" key="6">
    <source>
        <dbReference type="ARBA" id="ARBA00023306"/>
    </source>
</evidence>
<sequence length="115" mass="12876">MRLLTLIIALLLVMIQYPLWLGKGGWLRTWELERQLDAQRHTNDELRTRNVALDAEVRDLKSGTDAIEERARYELGMLRQNEAFVQIVDTPPAGTVPASAVSPAARPAASAPSRR</sequence>
<accession>A0A4Q7NES7</accession>
<dbReference type="OrthoDB" id="7061211at2"/>
<keyword evidence="6 7" id="KW-0131">Cell cycle</keyword>
<comment type="subcellular location">
    <subcellularLocation>
        <location evidence="7">Cell inner membrane</location>
        <topology evidence="7">Single-pass type II membrane protein</topology>
    </subcellularLocation>
    <text evidence="7">Localizes to the division septum.</text>
</comment>
<dbReference type="InterPro" id="IPR023081">
    <property type="entry name" value="Cell_div_FtsB"/>
</dbReference>
<evidence type="ECO:0000256" key="4">
    <source>
        <dbReference type="ARBA" id="ARBA00022989"/>
    </source>
</evidence>
<comment type="subunit">
    <text evidence="7">Part of a complex composed of FtsB, FtsL and FtsQ.</text>
</comment>
<feature type="topological domain" description="Periplasmic" evidence="7">
    <location>
        <begin position="22"/>
        <end position="115"/>
    </location>
</feature>
<comment type="function">
    <text evidence="7">Essential cell division protein. May link together the upstream cell division proteins, which are predominantly cytoplasmic, with the downstream cell division proteins, which are predominantly periplasmic.</text>
</comment>
<dbReference type="PANTHER" id="PTHR37485">
    <property type="entry name" value="CELL DIVISION PROTEIN FTSB"/>
    <property type="match status" value="1"/>
</dbReference>
<evidence type="ECO:0000256" key="1">
    <source>
        <dbReference type="ARBA" id="ARBA00022475"/>
    </source>
</evidence>
<keyword evidence="3 7" id="KW-0812">Transmembrane</keyword>
<organism evidence="9 10">
    <name type="scientific">Pigmentiphaga kullae</name>
    <dbReference type="NCBI Taxonomy" id="151784"/>
    <lineage>
        <taxon>Bacteria</taxon>
        <taxon>Pseudomonadati</taxon>
        <taxon>Pseudomonadota</taxon>
        <taxon>Betaproteobacteria</taxon>
        <taxon>Burkholderiales</taxon>
        <taxon>Alcaligenaceae</taxon>
        <taxon>Pigmentiphaga</taxon>
    </lineage>
</organism>
<reference evidence="9 10" key="1">
    <citation type="submission" date="2019-02" db="EMBL/GenBank/DDBJ databases">
        <title>Genomic Encyclopedia of Type Strains, Phase IV (KMG-IV): sequencing the most valuable type-strain genomes for metagenomic binning, comparative biology and taxonomic classification.</title>
        <authorList>
            <person name="Goeker M."/>
        </authorList>
    </citation>
    <scope>NUCLEOTIDE SEQUENCE [LARGE SCALE GENOMIC DNA]</scope>
    <source>
        <strain evidence="9 10">K24</strain>
    </source>
</reference>
<name>A0A4Q7NES7_9BURK</name>
<keyword evidence="10" id="KW-1185">Reference proteome</keyword>
<dbReference type="AlphaFoldDB" id="A0A4Q7NES7"/>
<proteinExistence type="inferred from homology"/>
<dbReference type="InterPro" id="IPR007060">
    <property type="entry name" value="FtsL/DivIC"/>
</dbReference>
<evidence type="ECO:0000313" key="9">
    <source>
        <dbReference type="EMBL" id="RZS81499.1"/>
    </source>
</evidence>
<evidence type="ECO:0000313" key="10">
    <source>
        <dbReference type="Proteomes" id="UP000292445"/>
    </source>
</evidence>
<keyword evidence="7" id="KW-0997">Cell inner membrane</keyword>
<dbReference type="RefSeq" id="WP_130359356.1">
    <property type="nucleotide sequence ID" value="NZ_SGXC01000002.1"/>
</dbReference>
<dbReference type="GO" id="GO:0030428">
    <property type="term" value="C:cell septum"/>
    <property type="evidence" value="ECO:0007669"/>
    <property type="project" value="TreeGrafter"/>
</dbReference>
<dbReference type="GO" id="GO:0005886">
    <property type="term" value="C:plasma membrane"/>
    <property type="evidence" value="ECO:0007669"/>
    <property type="project" value="UniProtKB-SubCell"/>
</dbReference>
<comment type="similarity">
    <text evidence="7">Belongs to the FtsB family.</text>
</comment>
<dbReference type="GO" id="GO:0032153">
    <property type="term" value="C:cell division site"/>
    <property type="evidence" value="ECO:0007669"/>
    <property type="project" value="UniProtKB-UniRule"/>
</dbReference>
<dbReference type="Proteomes" id="UP000292445">
    <property type="component" value="Unassembled WGS sequence"/>
</dbReference>
<comment type="caution">
    <text evidence="9">The sequence shown here is derived from an EMBL/GenBank/DDBJ whole genome shotgun (WGS) entry which is preliminary data.</text>
</comment>
<keyword evidence="1 7" id="KW-1003">Cell membrane</keyword>
<evidence type="ECO:0000256" key="8">
    <source>
        <dbReference type="SAM" id="MobiDB-lite"/>
    </source>
</evidence>
<keyword evidence="2 7" id="KW-0132">Cell division</keyword>
<keyword evidence="4 7" id="KW-1133">Transmembrane helix</keyword>
<evidence type="ECO:0000256" key="3">
    <source>
        <dbReference type="ARBA" id="ARBA00022692"/>
    </source>
</evidence>
<feature type="region of interest" description="Disordered" evidence="8">
    <location>
        <begin position="93"/>
        <end position="115"/>
    </location>
</feature>
<evidence type="ECO:0000256" key="2">
    <source>
        <dbReference type="ARBA" id="ARBA00022618"/>
    </source>
</evidence>
<keyword evidence="5 7" id="KW-0472">Membrane</keyword>
<protein>
    <recommendedName>
        <fullName evidence="7">Cell division protein FtsB</fullName>
    </recommendedName>
</protein>
<dbReference type="GO" id="GO:0043093">
    <property type="term" value="P:FtsZ-dependent cytokinesis"/>
    <property type="evidence" value="ECO:0007669"/>
    <property type="project" value="UniProtKB-UniRule"/>
</dbReference>